<dbReference type="Gene3D" id="1.10.10.10">
    <property type="entry name" value="Winged helix-like DNA-binding domain superfamily/Winged helix DNA-binding domain"/>
    <property type="match status" value="1"/>
</dbReference>
<dbReference type="Gene3D" id="3.40.50.300">
    <property type="entry name" value="P-loop containing nucleotide triphosphate hydrolases"/>
    <property type="match status" value="1"/>
</dbReference>
<name>A0A6P4ZD43_BRABE</name>
<proteinExistence type="predicted"/>
<dbReference type="CDD" id="cd03801">
    <property type="entry name" value="GT4_PimA-like"/>
    <property type="match status" value="1"/>
</dbReference>
<organism evidence="2 3">
    <name type="scientific">Branchiostoma belcheri</name>
    <name type="common">Amphioxus</name>
    <dbReference type="NCBI Taxonomy" id="7741"/>
    <lineage>
        <taxon>Eukaryota</taxon>
        <taxon>Metazoa</taxon>
        <taxon>Chordata</taxon>
        <taxon>Cephalochordata</taxon>
        <taxon>Leptocardii</taxon>
        <taxon>Amphioxiformes</taxon>
        <taxon>Branchiostomatidae</taxon>
        <taxon>Branchiostoma</taxon>
    </lineage>
</organism>
<protein>
    <submittedName>
        <fullName evidence="3">LOW QUALITY PROTEIN: uncharacterized protein LOC109477697</fullName>
    </submittedName>
</protein>
<evidence type="ECO:0000313" key="3">
    <source>
        <dbReference type="RefSeq" id="XP_019634603.1"/>
    </source>
</evidence>
<dbReference type="FunFam" id="3.40.50.2000:FF:000190">
    <property type="entry name" value="Uncharacterized protein"/>
    <property type="match status" value="1"/>
</dbReference>
<evidence type="ECO:0000313" key="2">
    <source>
        <dbReference type="Proteomes" id="UP000515135"/>
    </source>
</evidence>
<dbReference type="KEGG" id="bbel:109477697"/>
<dbReference type="RefSeq" id="XP_019634603.1">
    <property type="nucleotide sequence ID" value="XM_019779044.1"/>
</dbReference>
<dbReference type="AlphaFoldDB" id="A0A6P4ZD43"/>
<feature type="compositionally biased region" description="Basic and acidic residues" evidence="1">
    <location>
        <begin position="161"/>
        <end position="173"/>
    </location>
</feature>
<feature type="region of interest" description="Disordered" evidence="1">
    <location>
        <begin position="698"/>
        <end position="754"/>
    </location>
</feature>
<accession>A0A6P4ZD43</accession>
<dbReference type="InterPro" id="IPR002398">
    <property type="entry name" value="Pept_C14"/>
</dbReference>
<dbReference type="InterPro" id="IPR027417">
    <property type="entry name" value="P-loop_NTPase"/>
</dbReference>
<feature type="compositionally biased region" description="Basic and acidic residues" evidence="1">
    <location>
        <begin position="698"/>
        <end position="710"/>
    </location>
</feature>
<feature type="region of interest" description="Disordered" evidence="1">
    <location>
        <begin position="33"/>
        <end position="66"/>
    </location>
</feature>
<reference evidence="3" key="1">
    <citation type="submission" date="2025-08" db="UniProtKB">
        <authorList>
            <consortium name="RefSeq"/>
        </authorList>
    </citation>
    <scope>IDENTIFICATION</scope>
    <source>
        <tissue evidence="3">Gonad</tissue>
    </source>
</reference>
<sequence length="1151" mass="130416">MTEVKKDCPLIEEAAKQSGKTVDQVKNFIGNYRRSKGGSKRSLPTDDMGAENITGHREDLGMSAKEGDSSVPLEIQLRGPGMQQLYSQACRQGARPVHSVRGLVVGQFRSGKTCVVRRLTGEKAVENEPITDGIEISPSVMTKNWQKAKEEPDEFKETMAERLAEQQERDKPRTRTSSGAQGAVRTKSTDKSSVAGKEERVVTTTSRQTQDMPDDVKTKAQQRLQSDATVRQQTQDIPDDVITKAKERLQSGVTEEQLGTAEHPRLSLWDFGGQATYYGSHQCFFTYRGIYILVMSLLQKLSDPVPDLDYKAAADNLVTGRDYLDHWLNSVRTHTLVHGREQTGEPRVVLVLTHKDRVSESDIEEYKKDILDHICGKAAGKHVLPKIFVIDNFNEDNSDIDELREYLREVAKGLWFMGQEVPMTWLHLKSKLMDKRREDDPFCRFQDVVDLAPRSDDVGITDDSHVADILTFLHDLGDIIFINEPVLRDHVALRPQVMIDVFKTIITVPEYQQDRNTDGEVAEMWRRLETEGILSDRLLTIIWTKADQKMQKPFLMRHKPFLKRLMEKQQQDNDCIHLMCVHKNDDPDDFFHAENMLPLPPFQQRIVMGREERIDAKFDEEKEVIGDSSDLREGIIFFFPLPPVCNRSSVGLILNNPSQNKKMYKGAVHFRRLSESGAQITDLKHRIPSATVFFHSEDEGKKSRVQRKEGSVVTTIKASQIQHKKGGKRKAKTRHVGESSDSGPPVKRPKQGSARRPLVLLLNDEYGTRKGGISTVNRQIGCFLASKGAKVLCTVLNATQQDKDDAATDGIQLVFPTPFERDPREAELYWLTFDHQTRYPDLPSHVDFIVGHVPITSHAARRMKERFPGAKLVQVTHVMPEDTSQYKGDDRVLNIGQESNNILDDLRHADVMFSVGPLIYDYYRHQTNQLTLQHHELLPKPSDIFIDMKLKPPADTETKVVLSIGRVKGVERLKGVDLAATTMGKVINILPHTKWRLRGIRRDDFQASRSIIEANTGRFQFVPFTPLEYGTQEELCEDMRKADVVLMPSRAEPFGLVGLEAIAAGVPVVISNKSGLAKFLTKQDPEFDRTIVEIDDDDEEAAKTLSKRIIKILKDGPREFKAAQSLKKKLLDSEYWAESHNKLLQTFGLEG</sequence>
<dbReference type="Proteomes" id="UP000515135">
    <property type="component" value="Unplaced"/>
</dbReference>
<dbReference type="PANTHER" id="PTHR10454:SF248">
    <property type="entry name" value="CASPASE-8-LIKE"/>
    <property type="match status" value="1"/>
</dbReference>
<feature type="compositionally biased region" description="Basic residues" evidence="1">
    <location>
        <begin position="722"/>
        <end position="734"/>
    </location>
</feature>
<dbReference type="FunFam" id="1.10.10.10:FF:000983">
    <property type="entry name" value="Uncharacterized protein"/>
    <property type="match status" value="1"/>
</dbReference>
<dbReference type="OrthoDB" id="5962960at2759"/>
<dbReference type="Gene3D" id="3.40.50.2000">
    <property type="entry name" value="Glycogen Phosphorylase B"/>
    <property type="match status" value="1"/>
</dbReference>
<dbReference type="GeneID" id="109477697"/>
<feature type="compositionally biased region" description="Basic and acidic residues" evidence="1">
    <location>
        <begin position="54"/>
        <end position="66"/>
    </location>
</feature>
<gene>
    <name evidence="3" type="primary">LOC109477697</name>
</gene>
<dbReference type="SUPFAM" id="SSF53756">
    <property type="entry name" value="UDP-Glycosyltransferase/glycogen phosphorylase"/>
    <property type="match status" value="1"/>
</dbReference>
<feature type="compositionally biased region" description="Polar residues" evidence="1">
    <location>
        <begin position="712"/>
        <end position="721"/>
    </location>
</feature>
<dbReference type="Pfam" id="PF20706">
    <property type="entry name" value="GT4-conflict"/>
    <property type="match status" value="1"/>
</dbReference>
<evidence type="ECO:0000256" key="1">
    <source>
        <dbReference type="SAM" id="MobiDB-lite"/>
    </source>
</evidence>
<feature type="compositionally biased region" description="Polar residues" evidence="1">
    <location>
        <begin position="219"/>
        <end position="233"/>
    </location>
</feature>
<dbReference type="InterPro" id="IPR036388">
    <property type="entry name" value="WH-like_DNA-bd_sf"/>
</dbReference>
<dbReference type="GO" id="GO:0043525">
    <property type="term" value="P:positive regulation of neuron apoptotic process"/>
    <property type="evidence" value="ECO:0007669"/>
    <property type="project" value="TreeGrafter"/>
</dbReference>
<dbReference type="GO" id="GO:0006508">
    <property type="term" value="P:proteolysis"/>
    <property type="evidence" value="ECO:0007669"/>
    <property type="project" value="InterPro"/>
</dbReference>
<feature type="compositionally biased region" description="Polar residues" evidence="1">
    <location>
        <begin position="202"/>
        <end position="211"/>
    </location>
</feature>
<dbReference type="GO" id="GO:0006915">
    <property type="term" value="P:apoptotic process"/>
    <property type="evidence" value="ECO:0007669"/>
    <property type="project" value="TreeGrafter"/>
</dbReference>
<keyword evidence="2" id="KW-1185">Reference proteome</keyword>
<feature type="region of interest" description="Disordered" evidence="1">
    <location>
        <begin position="161"/>
        <end position="233"/>
    </location>
</feature>
<dbReference type="GO" id="GO:0004197">
    <property type="term" value="F:cysteine-type endopeptidase activity"/>
    <property type="evidence" value="ECO:0007669"/>
    <property type="project" value="InterPro"/>
</dbReference>
<dbReference type="GO" id="GO:0005737">
    <property type="term" value="C:cytoplasm"/>
    <property type="evidence" value="ECO:0007669"/>
    <property type="project" value="TreeGrafter"/>
</dbReference>
<dbReference type="SUPFAM" id="SSF52540">
    <property type="entry name" value="P-loop containing nucleoside triphosphate hydrolases"/>
    <property type="match status" value="1"/>
</dbReference>
<dbReference type="PANTHER" id="PTHR10454">
    <property type="entry name" value="CASPASE"/>
    <property type="match status" value="1"/>
</dbReference>